<reference evidence="6 7" key="1">
    <citation type="journal article" date="2018" name="J. Allergy Clin. Immunol.">
        <title>High-quality assembly of Dermatophagoides pteronyssinus genome and transcriptome reveals a wide range of novel allergens.</title>
        <authorList>
            <person name="Liu X.Y."/>
            <person name="Yang K.Y."/>
            <person name="Wang M.Q."/>
            <person name="Kwok J.S."/>
            <person name="Zeng X."/>
            <person name="Yang Z."/>
            <person name="Xiao X.J."/>
            <person name="Lau C.P."/>
            <person name="Li Y."/>
            <person name="Huang Z.M."/>
            <person name="Ba J.G."/>
            <person name="Yim A.K."/>
            <person name="Ouyang C.Y."/>
            <person name="Ngai S.M."/>
            <person name="Chan T.F."/>
            <person name="Leung E.L."/>
            <person name="Liu L."/>
            <person name="Liu Z.G."/>
            <person name="Tsui S.K."/>
        </authorList>
    </citation>
    <scope>NUCLEOTIDE SEQUENCE [LARGE SCALE GENOMIC DNA]</scope>
    <source>
        <strain evidence="6">Derp</strain>
    </source>
</reference>
<dbReference type="Pfam" id="PF03154">
    <property type="entry name" value="Atrophin-1"/>
    <property type="match status" value="1"/>
</dbReference>
<dbReference type="InterPro" id="IPR036013">
    <property type="entry name" value="Band_7/SPFH_dom_sf"/>
</dbReference>
<protein>
    <submittedName>
        <fullName evidence="6">Stomatin-like protein 2, mitochondrial</fullName>
    </submittedName>
</protein>
<dbReference type="InterPro" id="IPR001972">
    <property type="entry name" value="Stomatin_HflK_fam"/>
</dbReference>
<gene>
    <name evidence="6" type="primary">STOML2_2</name>
    <name evidence="6" type="ORF">DERP_015039</name>
</gene>
<feature type="region of interest" description="Disordered" evidence="4">
    <location>
        <begin position="375"/>
        <end position="407"/>
    </location>
</feature>
<dbReference type="EMBL" id="NJHN03000048">
    <property type="protein sequence ID" value="KAH9420453.1"/>
    <property type="molecule type" value="Genomic_DNA"/>
</dbReference>
<feature type="compositionally biased region" description="Basic and acidic residues" evidence="4">
    <location>
        <begin position="155"/>
        <end position="176"/>
    </location>
</feature>
<feature type="compositionally biased region" description="Low complexity" evidence="4">
    <location>
        <begin position="40"/>
        <end position="78"/>
    </location>
</feature>
<accession>A0ABQ8JDC9</accession>
<dbReference type="Pfam" id="PF01145">
    <property type="entry name" value="Band_7"/>
    <property type="match status" value="1"/>
</dbReference>
<dbReference type="InterPro" id="IPR001107">
    <property type="entry name" value="Band_7"/>
</dbReference>
<evidence type="ECO:0000313" key="7">
    <source>
        <dbReference type="Proteomes" id="UP000887458"/>
    </source>
</evidence>
<feature type="domain" description="Band 7" evidence="5">
    <location>
        <begin position="595"/>
        <end position="746"/>
    </location>
</feature>
<comment type="subcellular location">
    <subcellularLocation>
        <location evidence="1">Mitochondrion</location>
    </subcellularLocation>
</comment>
<dbReference type="PANTHER" id="PTHR43327">
    <property type="entry name" value="STOMATIN-LIKE PROTEIN 2, MITOCHONDRIAL"/>
    <property type="match status" value="1"/>
</dbReference>
<evidence type="ECO:0000313" key="6">
    <source>
        <dbReference type="EMBL" id="KAH9420453.1"/>
    </source>
</evidence>
<feature type="region of interest" description="Disordered" evidence="4">
    <location>
        <begin position="152"/>
        <end position="214"/>
    </location>
</feature>
<dbReference type="Proteomes" id="UP000887458">
    <property type="component" value="Unassembled WGS sequence"/>
</dbReference>
<dbReference type="InterPro" id="IPR050710">
    <property type="entry name" value="Band7/mec-2_domain"/>
</dbReference>
<feature type="region of interest" description="Disordered" evidence="4">
    <location>
        <begin position="462"/>
        <end position="481"/>
    </location>
</feature>
<dbReference type="PRINTS" id="PR00721">
    <property type="entry name" value="STOMATIN"/>
</dbReference>
<evidence type="ECO:0000256" key="1">
    <source>
        <dbReference type="ARBA" id="ARBA00004173"/>
    </source>
</evidence>
<feature type="region of interest" description="Disordered" evidence="4">
    <location>
        <begin position="231"/>
        <end position="279"/>
    </location>
</feature>
<evidence type="ECO:0000256" key="3">
    <source>
        <dbReference type="ARBA" id="ARBA00023128"/>
    </source>
</evidence>
<dbReference type="InterPro" id="IPR032435">
    <property type="entry name" value="STML2-like_C"/>
</dbReference>
<dbReference type="InterPro" id="IPR002951">
    <property type="entry name" value="Atrophin-like"/>
</dbReference>
<reference evidence="6 7" key="2">
    <citation type="journal article" date="2022" name="Mol. Biol. Evol.">
        <title>Comparative Genomics Reveals Insights into the Divergent Evolution of Astigmatic Mites and Household Pest Adaptations.</title>
        <authorList>
            <person name="Xiong Q."/>
            <person name="Wan A.T."/>
            <person name="Liu X."/>
            <person name="Fung C.S."/>
            <person name="Xiao X."/>
            <person name="Malainual N."/>
            <person name="Hou J."/>
            <person name="Wang L."/>
            <person name="Wang M."/>
            <person name="Yang K.Y."/>
            <person name="Cui Y."/>
            <person name="Leung E.L."/>
            <person name="Nong W."/>
            <person name="Shin S.K."/>
            <person name="Au S.W."/>
            <person name="Jeong K.Y."/>
            <person name="Chew F.T."/>
            <person name="Hui J.H."/>
            <person name="Leung T.F."/>
            <person name="Tungtrongchitr A."/>
            <person name="Zhong N."/>
            <person name="Liu Z."/>
            <person name="Tsui S.K."/>
        </authorList>
    </citation>
    <scope>NUCLEOTIDE SEQUENCE [LARGE SCALE GENOMIC DNA]</scope>
    <source>
        <strain evidence="6">Derp</strain>
    </source>
</reference>
<proteinExistence type="inferred from homology"/>
<evidence type="ECO:0000259" key="5">
    <source>
        <dbReference type="SMART" id="SM00244"/>
    </source>
</evidence>
<dbReference type="SMART" id="SM00244">
    <property type="entry name" value="PHB"/>
    <property type="match status" value="1"/>
</dbReference>
<dbReference type="CDD" id="cd08829">
    <property type="entry name" value="SPFH_paraslipin"/>
    <property type="match status" value="1"/>
</dbReference>
<name>A0ABQ8JDC9_DERPT</name>
<feature type="compositionally biased region" description="Basic and acidic residues" evidence="4">
    <location>
        <begin position="231"/>
        <end position="248"/>
    </location>
</feature>
<comment type="caution">
    <text evidence="6">The sequence shown here is derived from an EMBL/GenBank/DDBJ whole genome shotgun (WGS) entry which is preliminary data.</text>
</comment>
<dbReference type="Gene3D" id="3.30.479.30">
    <property type="entry name" value="Band 7 domain"/>
    <property type="match status" value="1"/>
</dbReference>
<dbReference type="PANTHER" id="PTHR43327:SF10">
    <property type="entry name" value="STOMATIN-LIKE PROTEIN 2, MITOCHONDRIAL"/>
    <property type="match status" value="1"/>
</dbReference>
<dbReference type="Pfam" id="PF16200">
    <property type="entry name" value="Band_7_C"/>
    <property type="match status" value="1"/>
</dbReference>
<evidence type="ECO:0000256" key="4">
    <source>
        <dbReference type="SAM" id="MobiDB-lite"/>
    </source>
</evidence>
<feature type="compositionally biased region" description="Basic and acidic residues" evidence="4">
    <location>
        <begin position="79"/>
        <end position="96"/>
    </location>
</feature>
<sequence length="874" mass="95832">MPPWPQYAAATRLPQGAFPSSFLPPPPGSNSSGNIGGPGSSAAASHSPHSQMSSKSKSPITSQSSSHHGSSSHLPSNKSSHDNKDVFDPRRDFYQHDEEDFDSSYLPRGPSPEPKIEDSECHRSHSAIFLRHWNRGEYNSCARTDLTFKPAPESHLSRRREERARKAAEKEREYARPHTAYSPFSHPSLGHPMNPMNPNLPLSLHSSAGGPSGQIDQMALAQLMLKERMEAEEKQKMMEKQKEMEQMKSRSQSQTPQHNQQPQQPPPSMPSTSSGSLFDPHLLDMQRRLAQSTAPSMPNSTMANHSNTSSANAAMSLAGANPGLNPFMLFSPNDREIQQMAAAADAARFQANADRLGSLSADHIFRLQMGLANPDSLHPGASGPGNSGPGSSFQHPSLHPSSASAQNAAAAAAAEQAAAAQAALANAAAIGMPGSQFDPASLHAAAAAAAAAGHNLLQSGAYPSRPGSIMPRPSELSQQSSLYRSFEDQLNHQFSAQALSAQSQALQHEQFQRQMLMERERLIVHQHQILHEEFLRQREAASRRPIYLNRFVLKPGGFAQLRRSNPLFLQFHSEHQSWNVQHQQFRYRHSARLNTVVVFVPQQEAWIIERMGRFNRILDPGVNVLIPVLDSISYVQSLKEIAIDIPQQSAVTSDNVTLHIDGVLYLKVIDPYKASYGVEDPEFAITQLAQTTMRSEIGKIHLDSVFKEREMLNIAIVESINLASSSWGLTSILESEGIREAEINVAEGKKQSRILSSEANLTEQVNEAKGLAEATRLKAEAKSKAIHIVGQSLRSMEGSDAASLNIAEQYIGAFSKLAKTGNTLILSSDAGDVAKMSANALQVYKTLSRPERIDEELEEDPEEYFSNQEENEKK</sequence>
<organism evidence="6 7">
    <name type="scientific">Dermatophagoides pteronyssinus</name>
    <name type="common">European house dust mite</name>
    <dbReference type="NCBI Taxonomy" id="6956"/>
    <lineage>
        <taxon>Eukaryota</taxon>
        <taxon>Metazoa</taxon>
        <taxon>Ecdysozoa</taxon>
        <taxon>Arthropoda</taxon>
        <taxon>Chelicerata</taxon>
        <taxon>Arachnida</taxon>
        <taxon>Acari</taxon>
        <taxon>Acariformes</taxon>
        <taxon>Sarcoptiformes</taxon>
        <taxon>Astigmata</taxon>
        <taxon>Psoroptidia</taxon>
        <taxon>Analgoidea</taxon>
        <taxon>Pyroglyphidae</taxon>
        <taxon>Dermatophagoidinae</taxon>
        <taxon>Dermatophagoides</taxon>
    </lineage>
</organism>
<feature type="compositionally biased region" description="Low complexity" evidence="4">
    <location>
        <begin position="251"/>
        <end position="262"/>
    </location>
</feature>
<keyword evidence="3" id="KW-0496">Mitochondrion</keyword>
<comment type="similarity">
    <text evidence="2">Belongs to the band 7/mec-2 family.</text>
</comment>
<evidence type="ECO:0000256" key="2">
    <source>
        <dbReference type="ARBA" id="ARBA00008164"/>
    </source>
</evidence>
<feature type="region of interest" description="Disordered" evidence="4">
    <location>
        <begin position="848"/>
        <end position="874"/>
    </location>
</feature>
<keyword evidence="7" id="KW-1185">Reference proteome</keyword>
<feature type="compositionally biased region" description="Acidic residues" evidence="4">
    <location>
        <begin position="853"/>
        <end position="863"/>
    </location>
</feature>
<dbReference type="SUPFAM" id="SSF117892">
    <property type="entry name" value="Band 7/SPFH domain"/>
    <property type="match status" value="1"/>
</dbReference>
<feature type="region of interest" description="Disordered" evidence="4">
    <location>
        <begin position="1"/>
        <end position="122"/>
    </location>
</feature>
<feature type="compositionally biased region" description="Low complexity" evidence="4">
    <location>
        <begin position="191"/>
        <end position="207"/>
    </location>
</feature>